<dbReference type="SUPFAM" id="SSF52402">
    <property type="entry name" value="Adenine nucleotide alpha hydrolases-like"/>
    <property type="match status" value="1"/>
</dbReference>
<keyword evidence="5" id="KW-0067">ATP-binding</keyword>
<proteinExistence type="inferred from homology"/>
<evidence type="ECO:0000256" key="2">
    <source>
        <dbReference type="ARBA" id="ARBA00022598"/>
    </source>
</evidence>
<accession>A0A6C0CC77</accession>
<evidence type="ECO:0000256" key="6">
    <source>
        <dbReference type="ARBA" id="ARBA00048539"/>
    </source>
</evidence>
<dbReference type="NCBIfam" id="TIGR02432">
    <property type="entry name" value="lysidine_TilS_N"/>
    <property type="match status" value="1"/>
</dbReference>
<dbReference type="Gene3D" id="3.40.50.620">
    <property type="entry name" value="HUPs"/>
    <property type="match status" value="1"/>
</dbReference>
<dbReference type="InterPro" id="IPR014729">
    <property type="entry name" value="Rossmann-like_a/b/a_fold"/>
</dbReference>
<dbReference type="HAMAP" id="MF_01161">
    <property type="entry name" value="tRNA_Ile_lys_synt"/>
    <property type="match status" value="1"/>
</dbReference>
<dbReference type="CDD" id="cd01992">
    <property type="entry name" value="TilS_N"/>
    <property type="match status" value="1"/>
</dbReference>
<keyword evidence="4" id="KW-0547">Nucleotide-binding</keyword>
<dbReference type="GO" id="GO:0005524">
    <property type="term" value="F:ATP binding"/>
    <property type="evidence" value="ECO:0007669"/>
    <property type="project" value="UniProtKB-KW"/>
</dbReference>
<protein>
    <recommendedName>
        <fullName evidence="1">tRNA(Ile)-lysidine synthetase</fullName>
        <ecNumber evidence="1">6.3.4.19</ecNumber>
    </recommendedName>
</protein>
<dbReference type="PANTHER" id="PTHR43033">
    <property type="entry name" value="TRNA(ILE)-LYSIDINE SYNTHASE-RELATED"/>
    <property type="match status" value="1"/>
</dbReference>
<dbReference type="InterPro" id="IPR012094">
    <property type="entry name" value="tRNA_Ile_lys_synt"/>
</dbReference>
<dbReference type="Pfam" id="PF01171">
    <property type="entry name" value="ATP_bind_3"/>
    <property type="match status" value="1"/>
</dbReference>
<evidence type="ECO:0000256" key="4">
    <source>
        <dbReference type="ARBA" id="ARBA00022741"/>
    </source>
</evidence>
<comment type="catalytic activity">
    <reaction evidence="6">
        <text>cytidine(34) in tRNA(Ile2) + L-lysine + ATP = lysidine(34) in tRNA(Ile2) + AMP + diphosphate + H(+)</text>
        <dbReference type="Rhea" id="RHEA:43744"/>
        <dbReference type="Rhea" id="RHEA-COMP:10625"/>
        <dbReference type="Rhea" id="RHEA-COMP:10670"/>
        <dbReference type="ChEBI" id="CHEBI:15378"/>
        <dbReference type="ChEBI" id="CHEBI:30616"/>
        <dbReference type="ChEBI" id="CHEBI:32551"/>
        <dbReference type="ChEBI" id="CHEBI:33019"/>
        <dbReference type="ChEBI" id="CHEBI:82748"/>
        <dbReference type="ChEBI" id="CHEBI:83665"/>
        <dbReference type="ChEBI" id="CHEBI:456215"/>
        <dbReference type="EC" id="6.3.4.19"/>
    </reaction>
</comment>
<dbReference type="EC" id="6.3.4.19" evidence="1"/>
<dbReference type="PANTHER" id="PTHR43033:SF3">
    <property type="entry name" value="TRNA(ILE)-LYSIDINE SYNTHETASE"/>
    <property type="match status" value="1"/>
</dbReference>
<evidence type="ECO:0000256" key="5">
    <source>
        <dbReference type="ARBA" id="ARBA00022840"/>
    </source>
</evidence>
<dbReference type="AlphaFoldDB" id="A0A6C0CC77"/>
<dbReference type="EMBL" id="MN739387">
    <property type="protein sequence ID" value="QHT02041.1"/>
    <property type="molecule type" value="Genomic_DNA"/>
</dbReference>
<dbReference type="InterPro" id="IPR012795">
    <property type="entry name" value="tRNA_Ile_lys_synt_N"/>
</dbReference>
<keyword evidence="2" id="KW-0436">Ligase</keyword>
<evidence type="ECO:0000259" key="7">
    <source>
        <dbReference type="Pfam" id="PF01171"/>
    </source>
</evidence>
<evidence type="ECO:0000256" key="1">
    <source>
        <dbReference type="ARBA" id="ARBA00013267"/>
    </source>
</evidence>
<keyword evidence="3" id="KW-0819">tRNA processing</keyword>
<evidence type="ECO:0000313" key="8">
    <source>
        <dbReference type="EMBL" id="QHT02041.1"/>
    </source>
</evidence>
<name>A0A6C0CC77_9ZZZZ</name>
<dbReference type="GO" id="GO:0032267">
    <property type="term" value="F:tRNA(Ile)-lysidine synthase activity"/>
    <property type="evidence" value="ECO:0007669"/>
    <property type="project" value="UniProtKB-EC"/>
</dbReference>
<dbReference type="GO" id="GO:0008033">
    <property type="term" value="P:tRNA processing"/>
    <property type="evidence" value="ECO:0007669"/>
    <property type="project" value="UniProtKB-KW"/>
</dbReference>
<reference evidence="8" key="1">
    <citation type="journal article" date="2020" name="Nature">
        <title>Giant virus diversity and host interactions through global metagenomics.</title>
        <authorList>
            <person name="Schulz F."/>
            <person name="Roux S."/>
            <person name="Paez-Espino D."/>
            <person name="Jungbluth S."/>
            <person name="Walsh D.A."/>
            <person name="Denef V.J."/>
            <person name="McMahon K.D."/>
            <person name="Konstantinidis K.T."/>
            <person name="Eloe-Fadrosh E.A."/>
            <person name="Kyrpides N.C."/>
            <person name="Woyke T."/>
        </authorList>
    </citation>
    <scope>NUCLEOTIDE SEQUENCE</scope>
    <source>
        <strain evidence="8">GVMAG-M-3300020523-10</strain>
    </source>
</reference>
<dbReference type="InterPro" id="IPR011063">
    <property type="entry name" value="TilS/TtcA_N"/>
</dbReference>
<feature type="domain" description="tRNA(Ile)-lysidine/2-thiocytidine synthase N-terminal" evidence="7">
    <location>
        <begin position="83"/>
        <end position="249"/>
    </location>
</feature>
<organism evidence="8">
    <name type="scientific">viral metagenome</name>
    <dbReference type="NCBI Taxonomy" id="1070528"/>
    <lineage>
        <taxon>unclassified sequences</taxon>
        <taxon>metagenomes</taxon>
        <taxon>organismal metagenomes</taxon>
    </lineage>
</organism>
<sequence length="383" mass="44948">MFSSMYSSMYSSFFYSLTLYISTLITNVVDLYNNYAIEKYGNVLEYIPQEQIKISSQQFDLTNNLITTLSSFCKEHVVNSSKKVIVSLSGGVDSMVLTTILKLLGYNVICGHINYNNRNETYEEQEFIEKWCYYNSIKLYVKSLTHIKRAESNRNEYEAITKKIRFDFYKEIMLNEGQSMILLGHHKDDVLENIFANICRGRNILDLAVIKHSCIIDNVHIMRPLLDFYKASIYDFAKHYQVPYFKDSTPHWSIRGKYRNKIYPQLEDAFPSLKSNLMELSSQSTMWNTLVQEQLIEPFLKTVNYGENKCVFNIEKYKDYPHCFWNIVLMKLFYNYGKHCPSKRAVQVFIAAIKSNNNGYISLTHDSVCKSKNYELTIEFLQK</sequence>
<evidence type="ECO:0000256" key="3">
    <source>
        <dbReference type="ARBA" id="ARBA00022694"/>
    </source>
</evidence>